<dbReference type="GO" id="GO:0005524">
    <property type="term" value="F:ATP binding"/>
    <property type="evidence" value="ECO:0007669"/>
    <property type="project" value="UniProtKB-KW"/>
</dbReference>
<keyword evidence="11" id="KW-1185">Reference proteome</keyword>
<keyword evidence="6" id="KW-0067">ATP-binding</keyword>
<dbReference type="GO" id="GO:0004674">
    <property type="term" value="F:protein serine/threonine kinase activity"/>
    <property type="evidence" value="ECO:0007669"/>
    <property type="project" value="UniProtKB-KW"/>
</dbReference>
<feature type="compositionally biased region" description="Basic and acidic residues" evidence="7">
    <location>
        <begin position="450"/>
        <end position="494"/>
    </location>
</feature>
<dbReference type="AlphaFoldDB" id="A0A9X2IGS6"/>
<keyword evidence="2 10" id="KW-0723">Serine/threonine-protein kinase</keyword>
<evidence type="ECO:0000256" key="6">
    <source>
        <dbReference type="ARBA" id="ARBA00022840"/>
    </source>
</evidence>
<dbReference type="Pfam" id="PF00069">
    <property type="entry name" value="Pkinase"/>
    <property type="match status" value="1"/>
</dbReference>
<feature type="domain" description="Protein kinase" evidence="9">
    <location>
        <begin position="14"/>
        <end position="274"/>
    </location>
</feature>
<keyword evidence="8" id="KW-1133">Transmembrane helix</keyword>
<evidence type="ECO:0000313" key="10">
    <source>
        <dbReference type="EMBL" id="MCM0622328.1"/>
    </source>
</evidence>
<reference evidence="10" key="1">
    <citation type="submission" date="2022-05" db="EMBL/GenBank/DDBJ databases">
        <authorList>
            <person name="Tuo L."/>
        </authorList>
    </citation>
    <scope>NUCLEOTIDE SEQUENCE</scope>
    <source>
        <strain evidence="10">BSK12Z-4</strain>
    </source>
</reference>
<feature type="region of interest" description="Disordered" evidence="7">
    <location>
        <begin position="343"/>
        <end position="381"/>
    </location>
</feature>
<keyword evidence="8" id="KW-0812">Transmembrane</keyword>
<dbReference type="Gene3D" id="1.10.510.10">
    <property type="entry name" value="Transferase(Phosphotransferase) domain 1"/>
    <property type="match status" value="1"/>
</dbReference>
<dbReference type="SMART" id="SM00220">
    <property type="entry name" value="S_TKc"/>
    <property type="match status" value="1"/>
</dbReference>
<name>A0A9X2IGS6_9ACTN</name>
<dbReference type="PANTHER" id="PTHR43289:SF6">
    <property type="entry name" value="SERINE_THREONINE-PROTEIN KINASE NEKL-3"/>
    <property type="match status" value="1"/>
</dbReference>
<evidence type="ECO:0000259" key="9">
    <source>
        <dbReference type="PROSITE" id="PS50011"/>
    </source>
</evidence>
<dbReference type="EC" id="2.7.11.1" evidence="1"/>
<dbReference type="SUPFAM" id="SSF56112">
    <property type="entry name" value="Protein kinase-like (PK-like)"/>
    <property type="match status" value="1"/>
</dbReference>
<organism evidence="10 11">
    <name type="scientific">Nocardioides bruguierae</name>
    <dbReference type="NCBI Taxonomy" id="2945102"/>
    <lineage>
        <taxon>Bacteria</taxon>
        <taxon>Bacillati</taxon>
        <taxon>Actinomycetota</taxon>
        <taxon>Actinomycetes</taxon>
        <taxon>Propionibacteriales</taxon>
        <taxon>Nocardioidaceae</taxon>
        <taxon>Nocardioides</taxon>
    </lineage>
</organism>
<dbReference type="Proteomes" id="UP001139485">
    <property type="component" value="Unassembled WGS sequence"/>
</dbReference>
<evidence type="ECO:0000256" key="1">
    <source>
        <dbReference type="ARBA" id="ARBA00012513"/>
    </source>
</evidence>
<dbReference type="InterPro" id="IPR000719">
    <property type="entry name" value="Prot_kinase_dom"/>
</dbReference>
<dbReference type="InterPro" id="IPR008271">
    <property type="entry name" value="Ser/Thr_kinase_AS"/>
</dbReference>
<keyword evidence="8" id="KW-0472">Membrane</keyword>
<keyword evidence="5 10" id="KW-0418">Kinase</keyword>
<keyword evidence="4" id="KW-0547">Nucleotide-binding</keyword>
<dbReference type="InterPro" id="IPR011009">
    <property type="entry name" value="Kinase-like_dom_sf"/>
</dbReference>
<evidence type="ECO:0000313" key="11">
    <source>
        <dbReference type="Proteomes" id="UP001139485"/>
    </source>
</evidence>
<gene>
    <name evidence="10" type="ORF">M8330_18705</name>
</gene>
<dbReference type="Gene3D" id="3.30.200.20">
    <property type="entry name" value="Phosphorylase Kinase, domain 1"/>
    <property type="match status" value="1"/>
</dbReference>
<evidence type="ECO:0000256" key="8">
    <source>
        <dbReference type="SAM" id="Phobius"/>
    </source>
</evidence>
<dbReference type="EMBL" id="JAMOIL010000032">
    <property type="protein sequence ID" value="MCM0622328.1"/>
    <property type="molecule type" value="Genomic_DNA"/>
</dbReference>
<accession>A0A9X2IGS6</accession>
<protein>
    <recommendedName>
        <fullName evidence="1">non-specific serine/threonine protein kinase</fullName>
        <ecNumber evidence="1">2.7.11.1</ecNumber>
    </recommendedName>
</protein>
<feature type="compositionally biased region" description="Low complexity" evidence="7">
    <location>
        <begin position="343"/>
        <end position="374"/>
    </location>
</feature>
<dbReference type="RefSeq" id="WP_250828555.1">
    <property type="nucleotide sequence ID" value="NZ_JAMOIL010000032.1"/>
</dbReference>
<dbReference type="PROSITE" id="PS50011">
    <property type="entry name" value="PROTEIN_KINASE_DOM"/>
    <property type="match status" value="1"/>
</dbReference>
<sequence>MSETPQPPTLAGRYRLERLIGSGGAADVHRATDLVLDRAVAVKVLRAGTTALEDDTTARARFDSEARLLARLSDPGLVAVLDAGTDETGGDRRPFLVLELVEGGSLSDLVARGPLDPEAVARIGSSVAGGLAACHTADVVHRDVKPANVLIDRAGHAKLTDLGIARLLDNTDGHTRTGTTIGTAAYLAPEQARGDHVTPAADVYSLGLVLLEALTATRAFPGTPAESAIARLSRDPVVPDDLPDGWAPLLREATSADPAARPTAADLAGRLASLAADPTGPAPTAVLAAEDATAVLDDQGARGRGAGALGAGALGAGALGAGALGGAALGGAAAATAPTYGAPTSAAPAAAGDAGDAATTQVAPTPAATGTTAGERQDRRRRPGAVPFALGGVALAVLLAVGAAAVLGGGSDESPAGATTSESTSRSSDSSDPASEVASTTSTPEPSETLDDKEAEKASREAEKEAEKASREAEKEAEKAAKEAEKEAREAAKD</sequence>
<evidence type="ECO:0000256" key="4">
    <source>
        <dbReference type="ARBA" id="ARBA00022741"/>
    </source>
</evidence>
<feature type="transmembrane region" description="Helical" evidence="8">
    <location>
        <begin position="385"/>
        <end position="407"/>
    </location>
</feature>
<dbReference type="CDD" id="cd14014">
    <property type="entry name" value="STKc_PknB_like"/>
    <property type="match status" value="1"/>
</dbReference>
<keyword evidence="3" id="KW-0808">Transferase</keyword>
<evidence type="ECO:0000256" key="2">
    <source>
        <dbReference type="ARBA" id="ARBA00022527"/>
    </source>
</evidence>
<evidence type="ECO:0000256" key="7">
    <source>
        <dbReference type="SAM" id="MobiDB-lite"/>
    </source>
</evidence>
<proteinExistence type="predicted"/>
<evidence type="ECO:0000256" key="3">
    <source>
        <dbReference type="ARBA" id="ARBA00022679"/>
    </source>
</evidence>
<dbReference type="PANTHER" id="PTHR43289">
    <property type="entry name" value="MITOGEN-ACTIVATED PROTEIN KINASE KINASE KINASE 20-RELATED"/>
    <property type="match status" value="1"/>
</dbReference>
<evidence type="ECO:0000256" key="5">
    <source>
        <dbReference type="ARBA" id="ARBA00022777"/>
    </source>
</evidence>
<dbReference type="PROSITE" id="PS00108">
    <property type="entry name" value="PROTEIN_KINASE_ST"/>
    <property type="match status" value="1"/>
</dbReference>
<feature type="region of interest" description="Disordered" evidence="7">
    <location>
        <begin position="409"/>
        <end position="494"/>
    </location>
</feature>
<comment type="caution">
    <text evidence="10">The sequence shown here is derived from an EMBL/GenBank/DDBJ whole genome shotgun (WGS) entry which is preliminary data.</text>
</comment>
<feature type="compositionally biased region" description="Low complexity" evidence="7">
    <location>
        <begin position="418"/>
        <end position="447"/>
    </location>
</feature>